<keyword evidence="3" id="KW-1185">Reference proteome</keyword>
<protein>
    <recommendedName>
        <fullName evidence="4">Cadherin N-terminal domain-containing protein</fullName>
    </recommendedName>
</protein>
<sequence>MRTILLGVIWLCLGLSLDALSLSGRRIETVDGEGTQTTIRGEKLLRRVRRGWMWNQFFLQEEYTGSDYQYIGKVRFSHLAHSEMSVHM</sequence>
<evidence type="ECO:0000313" key="3">
    <source>
        <dbReference type="Proteomes" id="UP000314980"/>
    </source>
</evidence>
<keyword evidence="1" id="KW-0732">Signal</keyword>
<evidence type="ECO:0000256" key="1">
    <source>
        <dbReference type="SAM" id="SignalP"/>
    </source>
</evidence>
<evidence type="ECO:0000313" key="2">
    <source>
        <dbReference type="Ensembl" id="ENSLCAP00010058440.1"/>
    </source>
</evidence>
<proteinExistence type="predicted"/>
<dbReference type="STRING" id="8187.ENSLCAP00010020455"/>
<reference evidence="3" key="1">
    <citation type="submission" date="2015-09" db="EMBL/GenBank/DDBJ databases">
        <authorList>
            <person name="Sai Rama Sridatta P."/>
        </authorList>
    </citation>
    <scope>NUCLEOTIDE SEQUENCE [LARGE SCALE GENOMIC DNA]</scope>
</reference>
<dbReference type="Ensembl" id="ENSLCAT00010060038.1">
    <property type="protein sequence ID" value="ENSLCAP00010058440.1"/>
    <property type="gene ID" value="ENSLCAG00010027257.1"/>
</dbReference>
<feature type="chain" id="PRO_5044614045" description="Cadherin N-terminal domain-containing protein" evidence="1">
    <location>
        <begin position="20"/>
        <end position="88"/>
    </location>
</feature>
<reference evidence="2" key="2">
    <citation type="submission" date="2025-05" db="UniProtKB">
        <authorList>
            <consortium name="Ensembl"/>
        </authorList>
    </citation>
    <scope>IDENTIFICATION</scope>
</reference>
<feature type="signal peptide" evidence="1">
    <location>
        <begin position="1"/>
        <end position="19"/>
    </location>
</feature>
<dbReference type="Proteomes" id="UP000314980">
    <property type="component" value="Unassembled WGS sequence"/>
</dbReference>
<organism evidence="2 3">
    <name type="scientific">Lates calcarifer</name>
    <name type="common">Barramundi</name>
    <name type="synonym">Holocentrus calcarifer</name>
    <dbReference type="NCBI Taxonomy" id="8187"/>
    <lineage>
        <taxon>Eukaryota</taxon>
        <taxon>Metazoa</taxon>
        <taxon>Chordata</taxon>
        <taxon>Craniata</taxon>
        <taxon>Vertebrata</taxon>
        <taxon>Euteleostomi</taxon>
        <taxon>Actinopterygii</taxon>
        <taxon>Neopterygii</taxon>
        <taxon>Teleostei</taxon>
        <taxon>Neoteleostei</taxon>
        <taxon>Acanthomorphata</taxon>
        <taxon>Carangaria</taxon>
        <taxon>Carangaria incertae sedis</taxon>
        <taxon>Centropomidae</taxon>
        <taxon>Lates</taxon>
    </lineage>
</organism>
<accession>A0A4W6G4F4</accession>
<dbReference type="Ensembl" id="ENSLCAT00010020908.1">
    <property type="protein sequence ID" value="ENSLCAP00010020455.1"/>
    <property type="gene ID" value="ENSLCAG00010009669.1"/>
</dbReference>
<evidence type="ECO:0008006" key="4">
    <source>
        <dbReference type="Google" id="ProtNLM"/>
    </source>
</evidence>
<dbReference type="AlphaFoldDB" id="A0A4W6G4F4"/>
<name>A0A4W6G4F4_LATCA</name>
<dbReference type="GeneTree" id="ENSGT01000000215368"/>